<evidence type="ECO:0000256" key="4">
    <source>
        <dbReference type="ARBA" id="ARBA00022989"/>
    </source>
</evidence>
<evidence type="ECO:0000256" key="5">
    <source>
        <dbReference type="ARBA" id="ARBA00023136"/>
    </source>
</evidence>
<dbReference type="EMBL" id="JJMM01000010">
    <property type="protein sequence ID" value="KDR95627.1"/>
    <property type="molecule type" value="Genomic_DNA"/>
</dbReference>
<reference evidence="8 9" key="1">
    <citation type="submission" date="2014-03" db="EMBL/GenBank/DDBJ databases">
        <title>Genome sequence of Clostridium litorale W6, DSM 5388.</title>
        <authorList>
            <person name="Poehlein A."/>
            <person name="Jagirdar A."/>
            <person name="Khonsari B."/>
            <person name="Chibani C.M."/>
            <person name="Gutierrez Gutierrez D.A."/>
            <person name="Davydova E."/>
            <person name="Alghaithi H.S."/>
            <person name="Nair K.P."/>
            <person name="Dhamotharan K."/>
            <person name="Chandran L."/>
            <person name="G W."/>
            <person name="Daniel R."/>
        </authorList>
    </citation>
    <scope>NUCLEOTIDE SEQUENCE [LARGE SCALE GENOMIC DNA]</scope>
    <source>
        <strain evidence="8 9">W6</strain>
    </source>
</reference>
<keyword evidence="6" id="KW-0813">Transport</keyword>
<feature type="transmembrane region" description="Helical" evidence="6">
    <location>
        <begin position="548"/>
        <end position="570"/>
    </location>
</feature>
<evidence type="ECO:0000256" key="6">
    <source>
        <dbReference type="PIRNR" id="PIRNR018968"/>
    </source>
</evidence>
<dbReference type="eggNOG" id="COG0577">
    <property type="taxonomic scope" value="Bacteria"/>
</dbReference>
<dbReference type="InterPro" id="IPR027022">
    <property type="entry name" value="ABC_permease_BceB-typ"/>
</dbReference>
<feature type="transmembrane region" description="Helical" evidence="6">
    <location>
        <begin position="58"/>
        <end position="84"/>
    </location>
</feature>
<dbReference type="PANTHER" id="PTHR46795">
    <property type="entry name" value="ABC TRANSPORTER PERMEASE-RELATED-RELATED"/>
    <property type="match status" value="1"/>
</dbReference>
<keyword evidence="2 6" id="KW-1003">Cell membrane</keyword>
<keyword evidence="5 6" id="KW-0472">Membrane</keyword>
<dbReference type="InterPro" id="IPR003838">
    <property type="entry name" value="ABC3_permease_C"/>
</dbReference>
<keyword evidence="3 6" id="KW-0812">Transmembrane</keyword>
<feature type="transmembrane region" description="Helical" evidence="6">
    <location>
        <begin position="600"/>
        <end position="621"/>
    </location>
</feature>
<dbReference type="PIRSF" id="PIRSF018968">
    <property type="entry name" value="ABC_permease_BceB"/>
    <property type="match status" value="1"/>
</dbReference>
<evidence type="ECO:0000256" key="3">
    <source>
        <dbReference type="ARBA" id="ARBA00022692"/>
    </source>
</evidence>
<keyword evidence="4 6" id="KW-1133">Transmembrane helix</keyword>
<proteinExistence type="inferred from homology"/>
<dbReference type="Pfam" id="PF02687">
    <property type="entry name" value="FtsX"/>
    <property type="match status" value="1"/>
</dbReference>
<feature type="transmembrane region" description="Helical" evidence="6">
    <location>
        <begin position="237"/>
        <end position="263"/>
    </location>
</feature>
<dbReference type="PANTHER" id="PTHR46795:SF3">
    <property type="entry name" value="ABC TRANSPORTER PERMEASE"/>
    <property type="match status" value="1"/>
</dbReference>
<gene>
    <name evidence="8" type="primary">bceB</name>
    <name evidence="8" type="ORF">CLIT_10c03540</name>
</gene>
<feature type="transmembrane region" description="Helical" evidence="6">
    <location>
        <begin position="641"/>
        <end position="664"/>
    </location>
</feature>
<evidence type="ECO:0000259" key="7">
    <source>
        <dbReference type="Pfam" id="PF02687"/>
    </source>
</evidence>
<organism evidence="8 9">
    <name type="scientific">Peptoclostridium litorale DSM 5388</name>
    <dbReference type="NCBI Taxonomy" id="1121324"/>
    <lineage>
        <taxon>Bacteria</taxon>
        <taxon>Bacillati</taxon>
        <taxon>Bacillota</taxon>
        <taxon>Clostridia</taxon>
        <taxon>Peptostreptococcales</taxon>
        <taxon>Peptoclostridiaceae</taxon>
        <taxon>Peptoclostridium</taxon>
    </lineage>
</organism>
<keyword evidence="9" id="KW-1185">Reference proteome</keyword>
<evidence type="ECO:0000256" key="2">
    <source>
        <dbReference type="ARBA" id="ARBA00022475"/>
    </source>
</evidence>
<evidence type="ECO:0000256" key="1">
    <source>
        <dbReference type="ARBA" id="ARBA00004651"/>
    </source>
</evidence>
<dbReference type="RefSeq" id="WP_052636064.1">
    <property type="nucleotide sequence ID" value="NZ_FSRH01000006.1"/>
</dbReference>
<evidence type="ECO:0000313" key="9">
    <source>
        <dbReference type="Proteomes" id="UP000027946"/>
    </source>
</evidence>
<comment type="subcellular location">
    <subcellularLocation>
        <location evidence="1 6">Cell membrane</location>
        <topology evidence="1 6">Multi-pass membrane protein</topology>
    </subcellularLocation>
</comment>
<comment type="similarity">
    <text evidence="6">Belongs to the ABC-4 integral membrane protein family.</text>
</comment>
<dbReference type="Proteomes" id="UP000027946">
    <property type="component" value="Unassembled WGS sequence"/>
</dbReference>
<evidence type="ECO:0000313" key="8">
    <source>
        <dbReference type="EMBL" id="KDR95627.1"/>
    </source>
</evidence>
<dbReference type="GO" id="GO:0055085">
    <property type="term" value="P:transmembrane transport"/>
    <property type="evidence" value="ECO:0007669"/>
    <property type="project" value="UniProtKB-UniRule"/>
</dbReference>
<protein>
    <submittedName>
        <fullName evidence="8">Bacitracin export permease protein BceB</fullName>
    </submittedName>
</protein>
<name>A0A069RN95_PEPLI</name>
<dbReference type="STRING" id="1121324.CLIT_10c03540"/>
<dbReference type="AlphaFoldDB" id="A0A069RN95"/>
<dbReference type="GO" id="GO:0005886">
    <property type="term" value="C:plasma membrane"/>
    <property type="evidence" value="ECO:0007669"/>
    <property type="project" value="UniProtKB-SubCell"/>
</dbReference>
<sequence>MMLFKIAAGNVKKSIRDFAIYFMTLAFAVCIFYMFNSIEAQEELMSVTKMKHAAMQTLSSTLGYMSVFVSVVLGLLIVYANNFLVRRRKKELGIYMTLGMEKGKISLILMMETLMIGIFALITGLVAGIFMSQLMSIFTAKLFEADMTSFKFIFSPKAAAKSIMYFGLIFAVVMSFNFVSIAKCSLIKLLYADSKNEEFKTRSVKLSIALFAMSIISLGFSYYFIIKNGMMDLNMDFTMSIVLGSLGTLLFFMSLSGIALRLLQKNKSVYFRGLNIFVMRQIASKVNTAYVSMSIICIILLLAIGTFSSGMSVNEVANQKLEKGTVFDNSFIHFNSDGELQGENDIYAQIDGIYPLDGKTEEYEQYTVYKANVWLRDILSPEYSEGVYKWMGDREISIISLSDYNNALYLQGKKGIGLAKGEFAINCTKEEVVNYVKYIAESGKAFSIGGKELRPGFNMIFNESIVNDEDFFVEPMFIVNDELVKGLDMEYIVLNVKYNEFADGVKIDEDIDMILNEYRGESEASNTPFDIALSKTRIHMESISASTIATFLAIYLGFVFLVACVAILALQQLSEAADNKKRYDLLQKIGAEKDLVKRALFVQVLVYFMMPLLLAIVHSIVGLSVANNVIASIGKINAGKSIFITAAFFTAIYGGYFAATCAGCKSIILRD</sequence>
<feature type="transmembrane region" description="Helical" evidence="6">
    <location>
        <begin position="163"/>
        <end position="186"/>
    </location>
</feature>
<accession>A0A069RN95</accession>
<feature type="domain" description="ABC3 transporter permease C-terminal" evidence="7">
    <location>
        <begin position="65"/>
        <end position="178"/>
    </location>
</feature>
<feature type="transmembrane region" description="Helical" evidence="6">
    <location>
        <begin position="206"/>
        <end position="225"/>
    </location>
</feature>
<feature type="transmembrane region" description="Helical" evidence="6">
    <location>
        <begin position="20"/>
        <end position="38"/>
    </location>
</feature>
<dbReference type="OrthoDB" id="9781780at2"/>
<comment type="caution">
    <text evidence="8">The sequence shown here is derived from an EMBL/GenBank/DDBJ whole genome shotgun (WGS) entry which is preliminary data.</text>
</comment>
<feature type="transmembrane region" description="Helical" evidence="6">
    <location>
        <begin position="105"/>
        <end position="131"/>
    </location>
</feature>
<feature type="transmembrane region" description="Helical" evidence="6">
    <location>
        <begin position="289"/>
        <end position="311"/>
    </location>
</feature>
<dbReference type="InterPro" id="IPR052536">
    <property type="entry name" value="ABC-4_Integral_Memb_Prot"/>
</dbReference>